<accession>A0ABW8PX84</accession>
<protein>
    <recommendedName>
        <fullName evidence="2">Universal stress protein</fullName>
    </recommendedName>
</protein>
<reference evidence="4 5" key="1">
    <citation type="submission" date="2024-02" db="EMBL/GenBank/DDBJ databases">
        <title>Marinospirillum sp. MEB 164 isolated from Lonar lake sediment.</title>
        <authorList>
            <person name="Joshi A."/>
            <person name="Thite S."/>
        </authorList>
    </citation>
    <scope>NUCLEOTIDE SEQUENCE [LARGE SCALE GENOMIC DNA]</scope>
    <source>
        <strain evidence="4 5">MEB164</strain>
    </source>
</reference>
<organism evidence="4 5">
    <name type="scientific">Marinospirillum alkalitolerans</name>
    <dbReference type="NCBI Taxonomy" id="3123374"/>
    <lineage>
        <taxon>Bacteria</taxon>
        <taxon>Pseudomonadati</taxon>
        <taxon>Pseudomonadota</taxon>
        <taxon>Gammaproteobacteria</taxon>
        <taxon>Oceanospirillales</taxon>
        <taxon>Oceanospirillaceae</taxon>
        <taxon>Marinospirillum</taxon>
    </lineage>
</organism>
<comment type="similarity">
    <text evidence="1 2">Belongs to the universal stress protein A family.</text>
</comment>
<dbReference type="InterPro" id="IPR014729">
    <property type="entry name" value="Rossmann-like_a/b/a_fold"/>
</dbReference>
<comment type="subcellular location">
    <subcellularLocation>
        <location evidence="2">Cytoplasm</location>
    </subcellularLocation>
</comment>
<feature type="domain" description="UspA" evidence="3">
    <location>
        <begin position="4"/>
        <end position="149"/>
    </location>
</feature>
<gene>
    <name evidence="4" type="ORF">V6U78_05610</name>
</gene>
<keyword evidence="2" id="KW-0963">Cytoplasm</keyword>
<dbReference type="InterPro" id="IPR006016">
    <property type="entry name" value="UspA"/>
</dbReference>
<dbReference type="EMBL" id="JBANFI010000003">
    <property type="protein sequence ID" value="MFK7160509.1"/>
    <property type="molecule type" value="Genomic_DNA"/>
</dbReference>
<evidence type="ECO:0000256" key="2">
    <source>
        <dbReference type="PIRNR" id="PIRNR006276"/>
    </source>
</evidence>
<dbReference type="PRINTS" id="PR01438">
    <property type="entry name" value="UNVRSLSTRESS"/>
</dbReference>
<dbReference type="InterPro" id="IPR006015">
    <property type="entry name" value="Universal_stress_UspA"/>
</dbReference>
<dbReference type="Proteomes" id="UP001621714">
    <property type="component" value="Unassembled WGS sequence"/>
</dbReference>
<name>A0ABW8PX84_9GAMM</name>
<dbReference type="PANTHER" id="PTHR46268">
    <property type="entry name" value="STRESS RESPONSE PROTEIN NHAX"/>
    <property type="match status" value="1"/>
</dbReference>
<evidence type="ECO:0000259" key="3">
    <source>
        <dbReference type="Pfam" id="PF00582"/>
    </source>
</evidence>
<dbReference type="RefSeq" id="WP_405338287.1">
    <property type="nucleotide sequence ID" value="NZ_JBANFI010000003.1"/>
</dbReference>
<evidence type="ECO:0000313" key="4">
    <source>
        <dbReference type="EMBL" id="MFK7160509.1"/>
    </source>
</evidence>
<evidence type="ECO:0000313" key="5">
    <source>
        <dbReference type="Proteomes" id="UP001621714"/>
    </source>
</evidence>
<comment type="caution">
    <text evidence="4">The sequence shown here is derived from an EMBL/GenBank/DDBJ whole genome shotgun (WGS) entry which is preliminary data.</text>
</comment>
<dbReference type="PANTHER" id="PTHR46268:SF6">
    <property type="entry name" value="UNIVERSAL STRESS PROTEIN UP12"/>
    <property type="match status" value="1"/>
</dbReference>
<dbReference type="Gene3D" id="3.40.50.620">
    <property type="entry name" value="HUPs"/>
    <property type="match status" value="1"/>
</dbReference>
<dbReference type="Pfam" id="PF00582">
    <property type="entry name" value="Usp"/>
    <property type="match status" value="1"/>
</dbReference>
<dbReference type="CDD" id="cd00293">
    <property type="entry name" value="USP-like"/>
    <property type="match status" value="1"/>
</dbReference>
<keyword evidence="5" id="KW-1185">Reference proteome</keyword>
<proteinExistence type="inferred from homology"/>
<dbReference type="PIRSF" id="PIRSF006276">
    <property type="entry name" value="UspA"/>
    <property type="match status" value="1"/>
</dbReference>
<sequence>MFTYKTLMLATDFSEGAAKAAQHAASLAQLCQARLHVVHVITELSDKRRRRLPAAVVETFVREIETHALEDMNHFVEQHFADAGQQGYQVTSDVVLGADYHAILEEATKVGADLLVMGTHGRTGIEKVLVGSTAERVVRSASIPVLTVRSH</sequence>
<evidence type="ECO:0000256" key="1">
    <source>
        <dbReference type="ARBA" id="ARBA00008791"/>
    </source>
</evidence>
<dbReference type="SUPFAM" id="SSF52402">
    <property type="entry name" value="Adenine nucleotide alpha hydrolases-like"/>
    <property type="match status" value="1"/>
</dbReference>